<dbReference type="AlphaFoldDB" id="A0A6A3MGA8"/>
<protein>
    <submittedName>
        <fullName evidence="1">Uncharacterized protein</fullName>
    </submittedName>
</protein>
<dbReference type="Proteomes" id="UP000435112">
    <property type="component" value="Unassembled WGS sequence"/>
</dbReference>
<proteinExistence type="predicted"/>
<dbReference type="EMBL" id="QXFU01000539">
    <property type="protein sequence ID" value="KAE9030576.1"/>
    <property type="molecule type" value="Genomic_DNA"/>
</dbReference>
<name>A0A6A3MGA8_9STRA</name>
<evidence type="ECO:0000313" key="1">
    <source>
        <dbReference type="EMBL" id="KAE9030576.1"/>
    </source>
</evidence>
<reference evidence="1 2" key="1">
    <citation type="submission" date="2018-09" db="EMBL/GenBank/DDBJ databases">
        <title>Genomic investigation of the strawberry pathogen Phytophthora fragariae indicates pathogenicity is determined by transcriptional variation in three key races.</title>
        <authorList>
            <person name="Adams T.M."/>
            <person name="Armitage A.D."/>
            <person name="Sobczyk M.K."/>
            <person name="Bates H.J."/>
            <person name="Dunwell J.M."/>
            <person name="Nellist C.F."/>
            <person name="Harrison R.J."/>
        </authorList>
    </citation>
    <scope>NUCLEOTIDE SEQUENCE [LARGE SCALE GENOMIC DNA]</scope>
    <source>
        <strain evidence="1 2">SCRP324</strain>
    </source>
</reference>
<dbReference type="OrthoDB" id="539213at2759"/>
<organism evidence="1 2">
    <name type="scientific">Phytophthora rubi</name>
    <dbReference type="NCBI Taxonomy" id="129364"/>
    <lineage>
        <taxon>Eukaryota</taxon>
        <taxon>Sar</taxon>
        <taxon>Stramenopiles</taxon>
        <taxon>Oomycota</taxon>
        <taxon>Peronosporomycetes</taxon>
        <taxon>Peronosporales</taxon>
        <taxon>Peronosporaceae</taxon>
        <taxon>Phytophthora</taxon>
    </lineage>
</organism>
<gene>
    <name evidence="1" type="ORF">PR002_g9856</name>
</gene>
<accession>A0A6A3MGA8</accession>
<evidence type="ECO:0000313" key="2">
    <source>
        <dbReference type="Proteomes" id="UP000435112"/>
    </source>
</evidence>
<comment type="caution">
    <text evidence="1">The sequence shown here is derived from an EMBL/GenBank/DDBJ whole genome shotgun (WGS) entry which is preliminary data.</text>
</comment>
<sequence>MLISFRSDLMKYLLGKILCSTELQRQRILLLTTPQMLAEMLERKREMQMKVEPEIAEKMAEEEGLAKQKYERNLRKVFTTIDEAGAGKLHLLQILFGVFSKE</sequence>